<dbReference type="InterPro" id="IPR036388">
    <property type="entry name" value="WH-like_DNA-bd_sf"/>
</dbReference>
<evidence type="ECO:0000313" key="4">
    <source>
        <dbReference type="EMBL" id="GAA1725351.1"/>
    </source>
</evidence>
<proteinExistence type="predicted"/>
<keyword evidence="2" id="KW-0804">Transcription</keyword>
<reference evidence="4 5" key="1">
    <citation type="journal article" date="2019" name="Int. J. Syst. Evol. Microbiol.">
        <title>The Global Catalogue of Microorganisms (GCM) 10K type strain sequencing project: providing services to taxonomists for standard genome sequencing and annotation.</title>
        <authorList>
            <consortium name="The Broad Institute Genomics Platform"/>
            <consortium name="The Broad Institute Genome Sequencing Center for Infectious Disease"/>
            <person name="Wu L."/>
            <person name="Ma J."/>
        </authorList>
    </citation>
    <scope>NUCLEOTIDE SEQUENCE [LARGE SCALE GENOMIC DNA]</scope>
    <source>
        <strain evidence="4 5">JCM 15589</strain>
    </source>
</reference>
<dbReference type="Pfam" id="PF03861">
    <property type="entry name" value="ANTAR"/>
    <property type="match status" value="1"/>
</dbReference>
<dbReference type="SUPFAM" id="SSF55781">
    <property type="entry name" value="GAF domain-like"/>
    <property type="match status" value="1"/>
</dbReference>
<keyword evidence="1" id="KW-0805">Transcription regulation</keyword>
<accession>A0ABN2JGA9</accession>
<evidence type="ECO:0000256" key="1">
    <source>
        <dbReference type="ARBA" id="ARBA00023015"/>
    </source>
</evidence>
<name>A0ABN2JGA9_9MICO</name>
<feature type="domain" description="ANTAR" evidence="3">
    <location>
        <begin position="134"/>
        <end position="212"/>
    </location>
</feature>
<dbReference type="EMBL" id="BAAAPM010000003">
    <property type="protein sequence ID" value="GAA1725351.1"/>
    <property type="molecule type" value="Genomic_DNA"/>
</dbReference>
<dbReference type="InterPro" id="IPR029016">
    <property type="entry name" value="GAF-like_dom_sf"/>
</dbReference>
<dbReference type="RefSeq" id="WP_344248368.1">
    <property type="nucleotide sequence ID" value="NZ_BAAAPM010000003.1"/>
</dbReference>
<keyword evidence="5" id="KW-1185">Reference proteome</keyword>
<protein>
    <submittedName>
        <fullName evidence="4">GAF domain-containing protein</fullName>
    </submittedName>
</protein>
<evidence type="ECO:0000313" key="5">
    <source>
        <dbReference type="Proteomes" id="UP001501138"/>
    </source>
</evidence>
<dbReference type="InterPro" id="IPR005561">
    <property type="entry name" value="ANTAR"/>
</dbReference>
<dbReference type="SMART" id="SM01012">
    <property type="entry name" value="ANTAR"/>
    <property type="match status" value="1"/>
</dbReference>
<organism evidence="4 5">
    <name type="scientific">Isoptericola hypogeus</name>
    <dbReference type="NCBI Taxonomy" id="300179"/>
    <lineage>
        <taxon>Bacteria</taxon>
        <taxon>Bacillati</taxon>
        <taxon>Actinomycetota</taxon>
        <taxon>Actinomycetes</taxon>
        <taxon>Micrococcales</taxon>
        <taxon>Promicromonosporaceae</taxon>
        <taxon>Isoptericola</taxon>
    </lineage>
</organism>
<dbReference type="Gene3D" id="3.30.450.40">
    <property type="match status" value="1"/>
</dbReference>
<dbReference type="Pfam" id="PF01590">
    <property type="entry name" value="GAF"/>
    <property type="match status" value="1"/>
</dbReference>
<dbReference type="InterPro" id="IPR003018">
    <property type="entry name" value="GAF"/>
</dbReference>
<comment type="caution">
    <text evidence="4">The sequence shown here is derived from an EMBL/GenBank/DDBJ whole genome shotgun (WGS) entry which is preliminary data.</text>
</comment>
<evidence type="ECO:0000259" key="3">
    <source>
        <dbReference type="SMART" id="SM01012"/>
    </source>
</evidence>
<dbReference type="Gene3D" id="1.10.10.10">
    <property type="entry name" value="Winged helix-like DNA-binding domain superfamily/Winged helix DNA-binding domain"/>
    <property type="match status" value="1"/>
</dbReference>
<evidence type="ECO:0000256" key="2">
    <source>
        <dbReference type="ARBA" id="ARBA00023163"/>
    </source>
</evidence>
<dbReference type="Proteomes" id="UP001501138">
    <property type="component" value="Unassembled WGS sequence"/>
</dbReference>
<sequence length="234" mass="24749">MDASKLLGLLAGTLAHLDADMPLASRLCRACVEIVGAQSGALTVTTPSGERMVVSTSGGVSEQIEDLQEVLGEGPGQLALDEARVVVTRIDGDTASTFPVFSQMVSSVSGPATVYAVPMRVGQRVVGVLSLYVTTDGLARDLEDLQFLADAVGTSLLGDLESLDWSDRARIHQATGMVTAQLKIPPPDALAVLRAHAFARSSTLQDVADEVLARRMAFTHDDITVDENERTEDS</sequence>
<gene>
    <name evidence="4" type="ORF">GCM10009809_21440</name>
</gene>